<dbReference type="Pfam" id="PF06056">
    <property type="entry name" value="Terminase_5"/>
    <property type="match status" value="1"/>
</dbReference>
<feature type="domain" description="HTH cro/C1-type" evidence="1">
    <location>
        <begin position="33"/>
        <end position="53"/>
    </location>
</feature>
<dbReference type="PROSITE" id="PS50943">
    <property type="entry name" value="HTH_CROC1"/>
    <property type="match status" value="1"/>
</dbReference>
<accession>A0A8S5QR99</accession>
<dbReference type="EMBL" id="BK015708">
    <property type="protein sequence ID" value="DAE21156.1"/>
    <property type="molecule type" value="Genomic_DNA"/>
</dbReference>
<dbReference type="Gene3D" id="1.10.10.60">
    <property type="entry name" value="Homeodomain-like"/>
    <property type="match status" value="1"/>
</dbReference>
<proteinExistence type="predicted"/>
<name>A0A8S5QR99_9CAUD</name>
<reference evidence="2" key="1">
    <citation type="journal article" date="2021" name="Proc. Natl. Acad. Sci. U.S.A.">
        <title>A Catalog of Tens of Thousands of Viruses from Human Metagenomes Reveals Hidden Associations with Chronic Diseases.</title>
        <authorList>
            <person name="Tisza M.J."/>
            <person name="Buck C.B."/>
        </authorList>
    </citation>
    <scope>NUCLEOTIDE SEQUENCE</scope>
    <source>
        <strain evidence="2">CtStS16</strain>
    </source>
</reference>
<evidence type="ECO:0000259" key="1">
    <source>
        <dbReference type="PROSITE" id="PS50943"/>
    </source>
</evidence>
<organism evidence="2">
    <name type="scientific">Myoviridae sp. ctStS16</name>
    <dbReference type="NCBI Taxonomy" id="2826654"/>
    <lineage>
        <taxon>Viruses</taxon>
        <taxon>Duplodnaviria</taxon>
        <taxon>Heunggongvirae</taxon>
        <taxon>Uroviricota</taxon>
        <taxon>Caudoviricetes</taxon>
    </lineage>
</organism>
<dbReference type="CDD" id="cd00093">
    <property type="entry name" value="HTH_XRE"/>
    <property type="match status" value="1"/>
</dbReference>
<evidence type="ECO:0000313" key="2">
    <source>
        <dbReference type="EMBL" id="DAE21156.1"/>
    </source>
</evidence>
<dbReference type="InterPro" id="IPR001387">
    <property type="entry name" value="Cro/C1-type_HTH"/>
</dbReference>
<dbReference type="InterPro" id="IPR010332">
    <property type="entry name" value="ATPase_terminase-su_N"/>
</dbReference>
<protein>
    <recommendedName>
        <fullName evidence="1">HTH cro/C1-type domain-containing protein</fullName>
    </recommendedName>
</protein>
<sequence>MNFALHIIKRLTMGKDNSLNKKSIAQSLYLDGNYTQEEIAEKVGTTRQTIARWAEKGKWQEIKASKTITPEQIISQWSYQIVEINNNISSRPPGERFATTQEADALAKIAGAIKKLESDIGVPDCVSVAMRFLSWLRPIDIDKAKEFNNLFDAFIKDQANNKK</sequence>